<proteinExistence type="predicted"/>
<gene>
    <name evidence="2" type="ORF">PCOR1329_LOCUS38199</name>
</gene>
<evidence type="ECO:0000313" key="3">
    <source>
        <dbReference type="Proteomes" id="UP001189429"/>
    </source>
</evidence>
<evidence type="ECO:0000256" key="1">
    <source>
        <dbReference type="SAM" id="MobiDB-lite"/>
    </source>
</evidence>
<dbReference type="Proteomes" id="UP001189429">
    <property type="component" value="Unassembled WGS sequence"/>
</dbReference>
<evidence type="ECO:0000313" key="2">
    <source>
        <dbReference type="EMBL" id="CAK0844027.1"/>
    </source>
</evidence>
<organism evidence="2 3">
    <name type="scientific">Prorocentrum cordatum</name>
    <dbReference type="NCBI Taxonomy" id="2364126"/>
    <lineage>
        <taxon>Eukaryota</taxon>
        <taxon>Sar</taxon>
        <taxon>Alveolata</taxon>
        <taxon>Dinophyceae</taxon>
        <taxon>Prorocentrales</taxon>
        <taxon>Prorocentraceae</taxon>
        <taxon>Prorocentrum</taxon>
    </lineage>
</organism>
<reference evidence="2" key="1">
    <citation type="submission" date="2023-10" db="EMBL/GenBank/DDBJ databases">
        <authorList>
            <person name="Chen Y."/>
            <person name="Shah S."/>
            <person name="Dougan E. K."/>
            <person name="Thang M."/>
            <person name="Chan C."/>
        </authorList>
    </citation>
    <scope>NUCLEOTIDE SEQUENCE [LARGE SCALE GENOMIC DNA]</scope>
</reference>
<sequence length="75" mass="8044">DPWADHQPLDTVIGSAVVNPLLPEPTQTPPPTQLSLKLASGCPLLQEWPDKVLVDAPDPCRGAPAGTELDQRRRG</sequence>
<feature type="non-terminal residue" evidence="2">
    <location>
        <position position="1"/>
    </location>
</feature>
<feature type="region of interest" description="Disordered" evidence="1">
    <location>
        <begin position="56"/>
        <end position="75"/>
    </location>
</feature>
<name>A0ABN9TER7_9DINO</name>
<dbReference type="EMBL" id="CAUYUJ010014625">
    <property type="protein sequence ID" value="CAK0844027.1"/>
    <property type="molecule type" value="Genomic_DNA"/>
</dbReference>
<protein>
    <submittedName>
        <fullName evidence="2">Uncharacterized protein</fullName>
    </submittedName>
</protein>
<comment type="caution">
    <text evidence="2">The sequence shown here is derived from an EMBL/GenBank/DDBJ whole genome shotgun (WGS) entry which is preliminary data.</text>
</comment>
<keyword evidence="3" id="KW-1185">Reference proteome</keyword>
<accession>A0ABN9TER7</accession>